<name>A0A8H6EUD1_DEKBR</name>
<dbReference type="InterPro" id="IPR000357">
    <property type="entry name" value="HEAT"/>
</dbReference>
<evidence type="ECO:0008006" key="5">
    <source>
        <dbReference type="Google" id="ProtNLM"/>
    </source>
</evidence>
<organism evidence="3 4">
    <name type="scientific">Dekkera bruxellensis</name>
    <name type="common">Brettanomyces custersii</name>
    <dbReference type="NCBI Taxonomy" id="5007"/>
    <lineage>
        <taxon>Eukaryota</taxon>
        <taxon>Fungi</taxon>
        <taxon>Dikarya</taxon>
        <taxon>Ascomycota</taxon>
        <taxon>Saccharomycotina</taxon>
        <taxon>Pichiomycetes</taxon>
        <taxon>Pichiales</taxon>
        <taxon>Pichiaceae</taxon>
        <taxon>Brettanomyces</taxon>
    </lineage>
</organism>
<dbReference type="EMBL" id="JABCYN010000026">
    <property type="protein sequence ID" value="KAF6010629.1"/>
    <property type="molecule type" value="Genomic_DNA"/>
</dbReference>
<dbReference type="GO" id="GO:0010265">
    <property type="term" value="P:SCF complex assembly"/>
    <property type="evidence" value="ECO:0007669"/>
    <property type="project" value="InterPro"/>
</dbReference>
<proteinExistence type="predicted"/>
<dbReference type="Proteomes" id="UP000568158">
    <property type="component" value="Unassembled WGS sequence"/>
</dbReference>
<keyword evidence="1" id="KW-0677">Repeat</keyword>
<gene>
    <name evidence="3" type="ORF">HII12_002871</name>
</gene>
<dbReference type="InterPro" id="IPR011989">
    <property type="entry name" value="ARM-like"/>
</dbReference>
<reference evidence="3 4" key="1">
    <citation type="journal article" date="2020" name="Appl. Microbiol. Biotechnol.">
        <title>Targeted gene deletion in Brettanomyces bruxellensis with an expression-free CRISPR-Cas9 system.</title>
        <authorList>
            <person name="Varela C."/>
            <person name="Bartel C."/>
            <person name="Onetto C."/>
            <person name="Borneman A."/>
        </authorList>
    </citation>
    <scope>NUCLEOTIDE SEQUENCE [LARGE SCALE GENOMIC DNA]</scope>
    <source>
        <strain evidence="3 4">AWRI1613</strain>
    </source>
</reference>
<dbReference type="Gene3D" id="1.25.10.10">
    <property type="entry name" value="Leucine-rich Repeat Variant"/>
    <property type="match status" value="1"/>
</dbReference>
<dbReference type="AlphaFoldDB" id="A0A8H6EUD1"/>
<sequence length="147" mass="16861">MRYYLHDLFTQTRDTDPDLRFMALNDLEKELESPESKYTSEDKNQFADCLLRCLDDEFAEVRSQALKCFESLSPRLSGYVVSILNKLSSKKPNQISITSSIYTMAIHNILKNLTPDDSVGRSIVKGTLDIILQDQDIFAMLLITLKF</sequence>
<keyword evidence="2" id="KW-0833">Ubl conjugation pathway</keyword>
<dbReference type="InterPro" id="IPR016024">
    <property type="entry name" value="ARM-type_fold"/>
</dbReference>
<protein>
    <recommendedName>
        <fullName evidence="5">TATA-binding protein interacting (TIP20) domain-containing protein</fullName>
    </recommendedName>
</protein>
<dbReference type="PANTHER" id="PTHR12696">
    <property type="entry name" value="TIP120"/>
    <property type="match status" value="1"/>
</dbReference>
<evidence type="ECO:0000256" key="1">
    <source>
        <dbReference type="ARBA" id="ARBA00022737"/>
    </source>
</evidence>
<evidence type="ECO:0000313" key="4">
    <source>
        <dbReference type="Proteomes" id="UP000568158"/>
    </source>
</evidence>
<accession>A0A8H6EUD1</accession>
<dbReference type="Pfam" id="PF02985">
    <property type="entry name" value="HEAT"/>
    <property type="match status" value="1"/>
</dbReference>
<evidence type="ECO:0000256" key="2">
    <source>
        <dbReference type="ARBA" id="ARBA00022786"/>
    </source>
</evidence>
<dbReference type="InterPro" id="IPR039852">
    <property type="entry name" value="CAND1/CAND2"/>
</dbReference>
<comment type="caution">
    <text evidence="3">The sequence shown here is derived from an EMBL/GenBank/DDBJ whole genome shotgun (WGS) entry which is preliminary data.</text>
</comment>
<dbReference type="SUPFAM" id="SSF48371">
    <property type="entry name" value="ARM repeat"/>
    <property type="match status" value="1"/>
</dbReference>
<evidence type="ECO:0000313" key="3">
    <source>
        <dbReference type="EMBL" id="KAF6010629.1"/>
    </source>
</evidence>